<dbReference type="Gene3D" id="1.10.10.60">
    <property type="entry name" value="Homeodomain-like"/>
    <property type="match status" value="1"/>
</dbReference>
<gene>
    <name evidence="5" type="ORF">NN4_24360</name>
</gene>
<evidence type="ECO:0000313" key="5">
    <source>
        <dbReference type="EMBL" id="GEM37917.1"/>
    </source>
</evidence>
<organism evidence="5 6">
    <name type="scientific">Nocardia ninae NBRC 108245</name>
    <dbReference type="NCBI Taxonomy" id="1210091"/>
    <lineage>
        <taxon>Bacteria</taxon>
        <taxon>Bacillati</taxon>
        <taxon>Actinomycetota</taxon>
        <taxon>Actinomycetes</taxon>
        <taxon>Mycobacteriales</taxon>
        <taxon>Nocardiaceae</taxon>
        <taxon>Nocardia</taxon>
    </lineage>
</organism>
<protein>
    <recommendedName>
        <fullName evidence="4">HTH araC/xylS-type domain-containing protein</fullName>
    </recommendedName>
</protein>
<keyword evidence="2" id="KW-0238">DNA-binding</keyword>
<dbReference type="InterPro" id="IPR050204">
    <property type="entry name" value="AraC_XylS_family_regulators"/>
</dbReference>
<evidence type="ECO:0000256" key="2">
    <source>
        <dbReference type="ARBA" id="ARBA00023125"/>
    </source>
</evidence>
<evidence type="ECO:0000256" key="3">
    <source>
        <dbReference type="ARBA" id="ARBA00023163"/>
    </source>
</evidence>
<evidence type="ECO:0000259" key="4">
    <source>
        <dbReference type="PROSITE" id="PS01124"/>
    </source>
</evidence>
<keyword evidence="3" id="KW-0804">Transcription</keyword>
<dbReference type="InterPro" id="IPR018060">
    <property type="entry name" value="HTH_AraC"/>
</dbReference>
<comment type="caution">
    <text evidence="5">The sequence shown here is derived from an EMBL/GenBank/DDBJ whole genome shotgun (WGS) entry which is preliminary data.</text>
</comment>
<sequence length="242" mass="26132">MLLEFGARSPVVDDAAGQCRGSLAAGLGTSTRRVRGEQIECVQVRLSPLIAGAVLSASPAELTDAVVHLDDLWGQEAARIREQLAETPSWTERFALIEVLLARRCVAEPSAEPEVIWAWRRIRAGRGLVRIDGLADEVGWSRKRLWSRFRAQFGVPPKRAATLVRFDRAVHGLAAGADPARVAADNGYADQSHLHRDIVAFTGVTPAAVAGESWLAVDDIAWPGTSRRAASPAFDESTRPPG</sequence>
<evidence type="ECO:0000256" key="1">
    <source>
        <dbReference type="ARBA" id="ARBA00023015"/>
    </source>
</evidence>
<proteinExistence type="predicted"/>
<dbReference type="RefSeq" id="WP_246180834.1">
    <property type="nucleotide sequence ID" value="NZ_BJXA01000012.1"/>
</dbReference>
<accession>A0A511MCN0</accession>
<dbReference type="GO" id="GO:0003700">
    <property type="term" value="F:DNA-binding transcription factor activity"/>
    <property type="evidence" value="ECO:0007669"/>
    <property type="project" value="InterPro"/>
</dbReference>
<dbReference type="PANTHER" id="PTHR46796">
    <property type="entry name" value="HTH-TYPE TRANSCRIPTIONAL ACTIVATOR RHAS-RELATED"/>
    <property type="match status" value="1"/>
</dbReference>
<reference evidence="5 6" key="1">
    <citation type="submission" date="2019-07" db="EMBL/GenBank/DDBJ databases">
        <title>Whole genome shotgun sequence of Nocardia ninae NBRC 108245.</title>
        <authorList>
            <person name="Hosoyama A."/>
            <person name="Uohara A."/>
            <person name="Ohji S."/>
            <person name="Ichikawa N."/>
        </authorList>
    </citation>
    <scope>NUCLEOTIDE SEQUENCE [LARGE SCALE GENOMIC DNA]</scope>
    <source>
        <strain evidence="5 6">NBRC 108245</strain>
    </source>
</reference>
<dbReference type="GO" id="GO:0043565">
    <property type="term" value="F:sequence-specific DNA binding"/>
    <property type="evidence" value="ECO:0007669"/>
    <property type="project" value="InterPro"/>
</dbReference>
<evidence type="ECO:0000313" key="6">
    <source>
        <dbReference type="Proteomes" id="UP000321424"/>
    </source>
</evidence>
<keyword evidence="6" id="KW-1185">Reference proteome</keyword>
<dbReference type="EMBL" id="BJXA01000012">
    <property type="protein sequence ID" value="GEM37917.1"/>
    <property type="molecule type" value="Genomic_DNA"/>
</dbReference>
<dbReference type="AlphaFoldDB" id="A0A511MCN0"/>
<dbReference type="PANTHER" id="PTHR46796:SF15">
    <property type="entry name" value="BLL1074 PROTEIN"/>
    <property type="match status" value="1"/>
</dbReference>
<keyword evidence="1" id="KW-0805">Transcription regulation</keyword>
<dbReference type="PROSITE" id="PS01124">
    <property type="entry name" value="HTH_ARAC_FAMILY_2"/>
    <property type="match status" value="1"/>
</dbReference>
<dbReference type="Proteomes" id="UP000321424">
    <property type="component" value="Unassembled WGS sequence"/>
</dbReference>
<dbReference type="SMART" id="SM00342">
    <property type="entry name" value="HTH_ARAC"/>
    <property type="match status" value="1"/>
</dbReference>
<name>A0A511MCN0_9NOCA</name>
<dbReference type="Pfam" id="PF12833">
    <property type="entry name" value="HTH_18"/>
    <property type="match status" value="1"/>
</dbReference>
<feature type="domain" description="HTH araC/xylS-type" evidence="4">
    <location>
        <begin position="114"/>
        <end position="212"/>
    </location>
</feature>